<dbReference type="Gene3D" id="3.10.450.50">
    <property type="match status" value="1"/>
</dbReference>
<proteinExistence type="predicted"/>
<feature type="domain" description="DUF4440" evidence="1">
    <location>
        <begin position="11"/>
        <end position="111"/>
    </location>
</feature>
<dbReference type="RefSeq" id="WP_118942839.1">
    <property type="nucleotide sequence ID" value="NZ_CP032125.1"/>
</dbReference>
<dbReference type="SUPFAM" id="SSF54427">
    <property type="entry name" value="NTF2-like"/>
    <property type="match status" value="1"/>
</dbReference>
<keyword evidence="3" id="KW-1185">Reference proteome</keyword>
<dbReference type="InterPro" id="IPR032710">
    <property type="entry name" value="NTF2-like_dom_sf"/>
</dbReference>
<dbReference type="EMBL" id="CP032125">
    <property type="protein sequence ID" value="AXX98183.1"/>
    <property type="molecule type" value="Genomic_DNA"/>
</dbReference>
<gene>
    <name evidence="2" type="ORF">BAR1_09720</name>
</gene>
<dbReference type="AlphaFoldDB" id="A0A347UH55"/>
<dbReference type="Proteomes" id="UP000261704">
    <property type="component" value="Chromosome"/>
</dbReference>
<dbReference type="KEGG" id="pamo:BAR1_09720"/>
<evidence type="ECO:0000259" key="1">
    <source>
        <dbReference type="Pfam" id="PF14534"/>
    </source>
</evidence>
<name>A0A347UH55_9RHOB</name>
<protein>
    <submittedName>
        <fullName evidence="2">Nuclear transport factor 2 family protein</fullName>
    </submittedName>
</protein>
<dbReference type="InterPro" id="IPR027843">
    <property type="entry name" value="DUF4440"/>
</dbReference>
<reference evidence="2 3" key="1">
    <citation type="submission" date="2018-09" db="EMBL/GenBank/DDBJ databases">
        <title>Profundibacter amoris BAR1 gen. nov., sp. nov., a new member of the Roseobacter clade isolated at Lokis Castle Vent Field on the Arctic Mid-Oceanic Ridge.</title>
        <authorList>
            <person name="Le Moine Bauer S."/>
            <person name="Sjoeberg A.G."/>
            <person name="L'Haridon S."/>
            <person name="Stokke R."/>
            <person name="Roalkvam I."/>
            <person name="Steen I.H."/>
            <person name="Dahle H."/>
        </authorList>
    </citation>
    <scope>NUCLEOTIDE SEQUENCE [LARGE SCALE GENOMIC DNA]</scope>
    <source>
        <strain evidence="2 3">BAR1</strain>
    </source>
</reference>
<dbReference type="OrthoDB" id="4479885at2"/>
<sequence>MQKYELDTFLTLEQTVWQALVTGDGNADSRMLEDGFLGVYATGFSNKAGHVGQLDAGPTVTEYALDDARLLILGEGVVLLAYRAVFRRVGREVPEVMYVSSVWRETGQGWRNIFSQDTAVELSG</sequence>
<evidence type="ECO:0000313" key="3">
    <source>
        <dbReference type="Proteomes" id="UP000261704"/>
    </source>
</evidence>
<organism evidence="2 3">
    <name type="scientific">Profundibacter amoris</name>
    <dbReference type="NCBI Taxonomy" id="2171755"/>
    <lineage>
        <taxon>Bacteria</taxon>
        <taxon>Pseudomonadati</taxon>
        <taxon>Pseudomonadota</taxon>
        <taxon>Alphaproteobacteria</taxon>
        <taxon>Rhodobacterales</taxon>
        <taxon>Paracoccaceae</taxon>
        <taxon>Profundibacter</taxon>
    </lineage>
</organism>
<dbReference type="Pfam" id="PF14534">
    <property type="entry name" value="DUF4440"/>
    <property type="match status" value="1"/>
</dbReference>
<accession>A0A347UH55</accession>
<evidence type="ECO:0000313" key="2">
    <source>
        <dbReference type="EMBL" id="AXX98183.1"/>
    </source>
</evidence>